<dbReference type="AlphaFoldDB" id="A0ABD3M104"/>
<feature type="region of interest" description="Disordered" evidence="3">
    <location>
        <begin position="647"/>
        <end position="703"/>
    </location>
</feature>
<organism evidence="5 6">
    <name type="scientific">Discostella pseudostelligera</name>
    <dbReference type="NCBI Taxonomy" id="259834"/>
    <lineage>
        <taxon>Eukaryota</taxon>
        <taxon>Sar</taxon>
        <taxon>Stramenopiles</taxon>
        <taxon>Ochrophyta</taxon>
        <taxon>Bacillariophyta</taxon>
        <taxon>Coscinodiscophyceae</taxon>
        <taxon>Thalassiosirophycidae</taxon>
        <taxon>Stephanodiscales</taxon>
        <taxon>Stephanodiscaceae</taxon>
        <taxon>Discostella</taxon>
    </lineage>
</organism>
<dbReference type="PROSITE" id="PS00026">
    <property type="entry name" value="CHIT_BIND_I_1"/>
    <property type="match status" value="2"/>
</dbReference>
<feature type="compositionally biased region" description="Low complexity" evidence="3">
    <location>
        <begin position="686"/>
        <end position="703"/>
    </location>
</feature>
<dbReference type="Pfam" id="PF00187">
    <property type="entry name" value="Chitin_bind_1"/>
    <property type="match status" value="1"/>
</dbReference>
<feature type="compositionally biased region" description="Polar residues" evidence="3">
    <location>
        <begin position="653"/>
        <end position="663"/>
    </location>
</feature>
<feature type="domain" description="Chitin-binding type-1" evidence="4">
    <location>
        <begin position="318"/>
        <end position="357"/>
    </location>
</feature>
<keyword evidence="6" id="KW-1185">Reference proteome</keyword>
<feature type="disulfide bond" evidence="2">
    <location>
        <begin position="439"/>
        <end position="453"/>
    </location>
</feature>
<dbReference type="CDD" id="cd00035">
    <property type="entry name" value="ChtBD1"/>
    <property type="match status" value="2"/>
</dbReference>
<evidence type="ECO:0000313" key="6">
    <source>
        <dbReference type="Proteomes" id="UP001530293"/>
    </source>
</evidence>
<proteinExistence type="predicted"/>
<keyword evidence="1 2" id="KW-0147">Chitin-binding</keyword>
<evidence type="ECO:0000256" key="3">
    <source>
        <dbReference type="SAM" id="MobiDB-lite"/>
    </source>
</evidence>
<feature type="disulfide bond" evidence="2">
    <location>
        <begin position="434"/>
        <end position="446"/>
    </location>
</feature>
<accession>A0ABD3M104</accession>
<dbReference type="Gene3D" id="1.10.530.10">
    <property type="match status" value="1"/>
</dbReference>
<feature type="domain" description="Chitin-binding type-1" evidence="4">
    <location>
        <begin position="425"/>
        <end position="464"/>
    </location>
</feature>
<evidence type="ECO:0000313" key="5">
    <source>
        <dbReference type="EMBL" id="KAL3757684.1"/>
    </source>
</evidence>
<dbReference type="Proteomes" id="UP001530293">
    <property type="component" value="Unassembled WGS sequence"/>
</dbReference>
<feature type="region of interest" description="Disordered" evidence="3">
    <location>
        <begin position="469"/>
        <end position="492"/>
    </location>
</feature>
<comment type="caution">
    <text evidence="5">The sequence shown here is derived from an EMBL/GenBank/DDBJ whole genome shotgun (WGS) entry which is preliminary data.</text>
</comment>
<dbReference type="Gene3D" id="3.30.60.10">
    <property type="entry name" value="Endochitinase-like"/>
    <property type="match status" value="2"/>
</dbReference>
<dbReference type="PANTHER" id="PTHR21113:SF4">
    <property type="entry name" value="CHITIN-BINDING TYPE-4 DOMAIN-CONTAINING PROTEIN"/>
    <property type="match status" value="1"/>
</dbReference>
<feature type="region of interest" description="Disordered" evidence="3">
    <location>
        <begin position="366"/>
        <end position="402"/>
    </location>
</feature>
<dbReference type="InterPro" id="IPR001002">
    <property type="entry name" value="Chitin-bd_1"/>
</dbReference>
<dbReference type="InterPro" id="IPR018371">
    <property type="entry name" value="Chitin-binding_1_CS"/>
</dbReference>
<dbReference type="EMBL" id="JALLBG020000255">
    <property type="protein sequence ID" value="KAL3757684.1"/>
    <property type="molecule type" value="Genomic_DNA"/>
</dbReference>
<keyword evidence="2" id="KW-1015">Disulfide bond</keyword>
<evidence type="ECO:0000256" key="2">
    <source>
        <dbReference type="PROSITE-ProRule" id="PRU00261"/>
    </source>
</evidence>
<evidence type="ECO:0000259" key="4">
    <source>
        <dbReference type="PROSITE" id="PS50941"/>
    </source>
</evidence>
<dbReference type="InterPro" id="IPR036861">
    <property type="entry name" value="Endochitinase-like_sf"/>
</dbReference>
<feature type="disulfide bond" evidence="2">
    <location>
        <begin position="332"/>
        <end position="346"/>
    </location>
</feature>
<feature type="disulfide bond" evidence="2">
    <location>
        <begin position="327"/>
        <end position="339"/>
    </location>
</feature>
<dbReference type="PROSITE" id="PS50941">
    <property type="entry name" value="CHIT_BIND_I_2"/>
    <property type="match status" value="2"/>
</dbReference>
<gene>
    <name evidence="5" type="ORF">ACHAWU_004469</name>
</gene>
<reference evidence="5 6" key="1">
    <citation type="submission" date="2024-10" db="EMBL/GenBank/DDBJ databases">
        <title>Updated reference genomes for cyclostephanoid diatoms.</title>
        <authorList>
            <person name="Roberts W.R."/>
            <person name="Alverson A.J."/>
        </authorList>
    </citation>
    <scope>NUCLEOTIDE SEQUENCE [LARGE SCALE GENOMIC DNA]</scope>
    <source>
        <strain evidence="5 6">AJA232-27</strain>
    </source>
</reference>
<evidence type="ECO:0000256" key="1">
    <source>
        <dbReference type="ARBA" id="ARBA00022669"/>
    </source>
</evidence>
<name>A0ABD3M104_9STRA</name>
<dbReference type="SMART" id="SM00270">
    <property type="entry name" value="ChtBD1"/>
    <property type="match status" value="2"/>
</dbReference>
<sequence>MIFIKSTNRIAVIILTANLPGGESHGYLKSPRSRNYHASVNPVWYGGTATTPAPESCPHCLNIGGSVARCGKIDNRNYDYPPNAVGGVLPPIIQACYEQGSIIDIESVLTAHHKGHFEVKACPITPGQVATQACFDSNPLAFVEDMFYGATFDPLYPERAYIPRTDFPGGMKTGPGGTYLFHHRYKLPDGLRGDLILLQWYYITANSCKPKGYDTYAWPNGFYPGDSIPICQIIPPDGRGVPEQFWNCAEVEIKVANGCGASSSPPAVLPSPKPTISLPTVTSTTTSTVAITSGATTTTISSTTTTTKYPNSNCAAYTGVCGRDKICANGMCCSQWGYCGTGEAYCGMCCQSGNCFGSPTSLRPTPSPTNLLPSTTSTSSTSGSTTLSNPTSTTSTLASTTGATMTTTSSTITTTTKTPNCASYTGLCGRDKLCAYGMCCSQWGYCGTGDAYCGTCCQSGNCIGNPNTPSTTSTSSTSGSSTTTATSSTTTTTTTSSFIGELVLNSSARCGTSELDAREHCKNVCSTNSDCEGGEFCWVVHKNYCGSLPQRVYQNPIQSSVITRCGVSEEMARTFCGEPCSWQCSKPGDSCIAVHSNYCGSSYTEVGGVTTPATTTSSTAVTTSNATPFAGITTSIPSTMPTLRPSLNPAAMPTTQSPTQPLITSKPTPPGGTTAPSPTQLLSAKPTTLPSPRTSSPIDSPPANSVAAAVEAVLEANKDDIDNKILLSQEPSMQWVPSTIYRYKDLLDGLRVMYNNGVANKYFFLGEDTPNGHLYGLVNIAAFLAQSMKETIQYNACDENSWDRINGKYPLSNSCGQLGQSYQDYKCSESDSYMECEVNKDMEITATTNAKWYGAPAPLFCGPKTKYPFTGIWDYIKECNKPWAMPPEFCTVYPGQKAGGFDNSSPFPNSAGRTDVEGCCFWGRGVIQTTGVCNFGKLNYYLGKRAHDEGRDSRYPNINFCETPDAICASEEHKELKWIAGMFYWVESVQSYNVGGWNYITELKKFVDNGMSGTSFIDSVSGIVNRGCHNPPCVTGDVDGKWERSSNFVKVLTVFDI</sequence>
<comment type="caution">
    <text evidence="2">Lacks conserved residue(s) required for the propagation of feature annotation.</text>
</comment>
<protein>
    <recommendedName>
        <fullName evidence="4">Chitin-binding type-1 domain-containing protein</fullName>
    </recommendedName>
</protein>
<dbReference type="PANTHER" id="PTHR21113">
    <property type="entry name" value="AGAP001705-PA"/>
    <property type="match status" value="1"/>
</dbReference>
<dbReference type="SUPFAM" id="SSF57016">
    <property type="entry name" value="Plant lectins/antimicrobial peptides"/>
    <property type="match status" value="2"/>
</dbReference>
<dbReference type="GO" id="GO:0008061">
    <property type="term" value="F:chitin binding"/>
    <property type="evidence" value="ECO:0007669"/>
    <property type="project" value="UniProtKB-UniRule"/>
</dbReference>